<dbReference type="AlphaFoldDB" id="A0A4Y9ZM49"/>
<dbReference type="PRINTS" id="PR01415">
    <property type="entry name" value="ANKYRIN"/>
</dbReference>
<dbReference type="SMART" id="SM00248">
    <property type="entry name" value="ANK"/>
    <property type="match status" value="3"/>
</dbReference>
<dbReference type="Pfam" id="PF12796">
    <property type="entry name" value="Ank_2"/>
    <property type="match status" value="1"/>
</dbReference>
<evidence type="ECO:0000313" key="5">
    <source>
        <dbReference type="EMBL" id="TFY75695.1"/>
    </source>
</evidence>
<feature type="repeat" description="ANK" evidence="3">
    <location>
        <begin position="43"/>
        <end position="66"/>
    </location>
</feature>
<evidence type="ECO:0000313" key="6">
    <source>
        <dbReference type="Proteomes" id="UP000298061"/>
    </source>
</evidence>
<keyword evidence="2 3" id="KW-0040">ANK repeat</keyword>
<keyword evidence="6" id="KW-1185">Reference proteome</keyword>
<keyword evidence="1" id="KW-0677">Repeat</keyword>
<dbReference type="Gene3D" id="1.25.40.20">
    <property type="entry name" value="Ankyrin repeat-containing domain"/>
    <property type="match status" value="1"/>
</dbReference>
<dbReference type="PROSITE" id="PS50297">
    <property type="entry name" value="ANK_REP_REGION"/>
    <property type="match status" value="1"/>
</dbReference>
<dbReference type="PANTHER" id="PTHR24171">
    <property type="entry name" value="ANKYRIN REPEAT DOMAIN-CONTAINING PROTEIN 39-RELATED"/>
    <property type="match status" value="1"/>
</dbReference>
<dbReference type="STRING" id="135208.A0A4Y9ZM49"/>
<dbReference type="OrthoDB" id="9995210at2759"/>
<dbReference type="InterPro" id="IPR036770">
    <property type="entry name" value="Ankyrin_rpt-contain_sf"/>
</dbReference>
<evidence type="ECO:0000256" key="1">
    <source>
        <dbReference type="ARBA" id="ARBA00022737"/>
    </source>
</evidence>
<dbReference type="SUPFAM" id="SSF48403">
    <property type="entry name" value="Ankyrin repeat"/>
    <property type="match status" value="1"/>
</dbReference>
<evidence type="ECO:0000256" key="3">
    <source>
        <dbReference type="PROSITE-ProRule" id="PRU00023"/>
    </source>
</evidence>
<dbReference type="GO" id="GO:0085020">
    <property type="term" value="P:protein K6-linked ubiquitination"/>
    <property type="evidence" value="ECO:0007669"/>
    <property type="project" value="TreeGrafter"/>
</dbReference>
<gene>
    <name evidence="5" type="ORF">EWM64_g8316</name>
</gene>
<dbReference type="Proteomes" id="UP000298061">
    <property type="component" value="Unassembled WGS sequence"/>
</dbReference>
<dbReference type="GO" id="GO:0004842">
    <property type="term" value="F:ubiquitin-protein transferase activity"/>
    <property type="evidence" value="ECO:0007669"/>
    <property type="project" value="TreeGrafter"/>
</dbReference>
<feature type="repeat" description="ANK" evidence="3">
    <location>
        <begin position="78"/>
        <end position="114"/>
    </location>
</feature>
<feature type="region of interest" description="Disordered" evidence="4">
    <location>
        <begin position="136"/>
        <end position="169"/>
    </location>
</feature>
<reference evidence="5 6" key="1">
    <citation type="submission" date="2019-02" db="EMBL/GenBank/DDBJ databases">
        <title>Genome sequencing of the rare red list fungi Hericium alpestre (H. flagellum).</title>
        <authorList>
            <person name="Buettner E."/>
            <person name="Kellner H."/>
        </authorList>
    </citation>
    <scope>NUCLEOTIDE SEQUENCE [LARGE SCALE GENOMIC DNA]</scope>
    <source>
        <strain evidence="5 6">DSM 108284</strain>
    </source>
</reference>
<protein>
    <submittedName>
        <fullName evidence="5">Uncharacterized protein</fullName>
    </submittedName>
</protein>
<sequence>MSEETKGADNNQRLLAAAREDNEDLLQEVFSEGGYDINFHDGLGNTALHYAVSHGSTDVLELLLEHDGCDVDPINRLEKATPLLLAVQLENKALRKHVINSLLEAGADTRIKDKNGDTVLSFLSDTPEDREIKDMLRKSQAQAAVSMDDVASDGEEGSGSSSGSGSDED</sequence>
<organism evidence="5 6">
    <name type="scientific">Hericium alpestre</name>
    <dbReference type="NCBI Taxonomy" id="135208"/>
    <lineage>
        <taxon>Eukaryota</taxon>
        <taxon>Fungi</taxon>
        <taxon>Dikarya</taxon>
        <taxon>Basidiomycota</taxon>
        <taxon>Agaricomycotina</taxon>
        <taxon>Agaricomycetes</taxon>
        <taxon>Russulales</taxon>
        <taxon>Hericiaceae</taxon>
        <taxon>Hericium</taxon>
    </lineage>
</organism>
<dbReference type="PANTHER" id="PTHR24171:SF8">
    <property type="entry name" value="BRCA1-ASSOCIATED RING DOMAIN PROTEIN 1"/>
    <property type="match status" value="1"/>
</dbReference>
<proteinExistence type="predicted"/>
<dbReference type="InterPro" id="IPR002110">
    <property type="entry name" value="Ankyrin_rpt"/>
</dbReference>
<comment type="caution">
    <text evidence="5">The sequence shown here is derived from an EMBL/GenBank/DDBJ whole genome shotgun (WGS) entry which is preliminary data.</text>
</comment>
<feature type="compositionally biased region" description="Low complexity" evidence="4">
    <location>
        <begin position="158"/>
        <end position="169"/>
    </location>
</feature>
<accession>A0A4Y9ZM49</accession>
<dbReference type="EMBL" id="SFCI01001467">
    <property type="protein sequence ID" value="TFY75695.1"/>
    <property type="molecule type" value="Genomic_DNA"/>
</dbReference>
<evidence type="ECO:0000256" key="2">
    <source>
        <dbReference type="ARBA" id="ARBA00023043"/>
    </source>
</evidence>
<dbReference type="PROSITE" id="PS50088">
    <property type="entry name" value="ANK_REPEAT"/>
    <property type="match status" value="2"/>
</dbReference>
<evidence type="ECO:0000256" key="4">
    <source>
        <dbReference type="SAM" id="MobiDB-lite"/>
    </source>
</evidence>
<name>A0A4Y9ZM49_9AGAM</name>